<name>A0ACC2XLC3_9TREE</name>
<gene>
    <name evidence="1" type="ORF">QFC22_000982</name>
</gene>
<dbReference type="EMBL" id="JASBWU010000002">
    <property type="protein sequence ID" value="KAJ9124185.1"/>
    <property type="molecule type" value="Genomic_DNA"/>
</dbReference>
<evidence type="ECO:0000313" key="2">
    <source>
        <dbReference type="Proteomes" id="UP001243375"/>
    </source>
</evidence>
<reference evidence="1" key="1">
    <citation type="submission" date="2023-04" db="EMBL/GenBank/DDBJ databases">
        <title>Draft Genome sequencing of Naganishia species isolated from polar environments using Oxford Nanopore Technology.</title>
        <authorList>
            <person name="Leo P."/>
            <person name="Venkateswaran K."/>
        </authorList>
    </citation>
    <scope>NUCLEOTIDE SEQUENCE</scope>
    <source>
        <strain evidence="1">MNA-CCFEE 5425</strain>
    </source>
</reference>
<organism evidence="1 2">
    <name type="scientific">Naganishia vaughanmartiniae</name>
    <dbReference type="NCBI Taxonomy" id="1424756"/>
    <lineage>
        <taxon>Eukaryota</taxon>
        <taxon>Fungi</taxon>
        <taxon>Dikarya</taxon>
        <taxon>Basidiomycota</taxon>
        <taxon>Agaricomycotina</taxon>
        <taxon>Tremellomycetes</taxon>
        <taxon>Filobasidiales</taxon>
        <taxon>Filobasidiaceae</taxon>
        <taxon>Naganishia</taxon>
    </lineage>
</organism>
<protein>
    <submittedName>
        <fullName evidence="1">Uncharacterized protein</fullName>
    </submittedName>
</protein>
<keyword evidence="2" id="KW-1185">Reference proteome</keyword>
<evidence type="ECO:0000313" key="1">
    <source>
        <dbReference type="EMBL" id="KAJ9124185.1"/>
    </source>
</evidence>
<dbReference type="Proteomes" id="UP001243375">
    <property type="component" value="Unassembled WGS sequence"/>
</dbReference>
<accession>A0ACC2XLC3</accession>
<sequence length="519" mass="58552">MDHKQISLLSTPTSTEAIPPPSYDDSLQTPWQGTSSNTRLEPSPSARQPLESAKYSLYTTTVPDNAEQPTYDERLVAGVEMKVSSSGDIVTHSPILHDRTHLHQKHTHDLTRSDSDLAAGRNRSQNDIVVDFDFQIDLSSILESTIDLRTLTTVRPDRAVPRGTHHSTFHPEYRPYGSHYRPNRFFGAIDSWTRRNSGPQSEDAKSLATKPGIRPVQQERKLLKTYILDRHGQGLPPWAPWPESLVQAIQGVRDQVRKVSEAKHARSIRSRAGGGATDSVEYSRIGQLEDGQIDEVVLDHATLGQWCQEFCASRQPLKEIRLHKHLYGWEWNSLNVAIRAAIGSTDYQGNVEVKFVQGRSLVVVHPDNTMTRWLTKTWVIVLLWITLIYPFVWLYLITISISKRLIAGGVWTTARAHYPVKCYAPHDPSSADDSPEYGREIRLGPTYQDAKGQDSQLYEMKGYKEGRFMKRWEGRIKDAVIRQVGANGRSEILGDVLLAERQDAAGRQVTRALDGYESG</sequence>
<comment type="caution">
    <text evidence="1">The sequence shown here is derived from an EMBL/GenBank/DDBJ whole genome shotgun (WGS) entry which is preliminary data.</text>
</comment>
<proteinExistence type="predicted"/>